<keyword evidence="2" id="KW-0812">Transmembrane</keyword>
<evidence type="ECO:0000259" key="3">
    <source>
        <dbReference type="Pfam" id="PF24924"/>
    </source>
</evidence>
<dbReference type="EMBL" id="JARKNE010000008">
    <property type="protein sequence ID" value="KAK5811678.1"/>
    <property type="molecule type" value="Genomic_DNA"/>
</dbReference>
<protein>
    <recommendedName>
        <fullName evidence="3">DUF7745 domain-containing protein</fullName>
    </recommendedName>
</protein>
<gene>
    <name evidence="4" type="ORF">PVK06_027033</name>
</gene>
<reference evidence="4 5" key="1">
    <citation type="submission" date="2023-03" db="EMBL/GenBank/DDBJ databases">
        <title>WGS of Gossypium arboreum.</title>
        <authorList>
            <person name="Yu D."/>
        </authorList>
    </citation>
    <scope>NUCLEOTIDE SEQUENCE [LARGE SCALE GENOMIC DNA]</scope>
    <source>
        <tissue evidence="4">Leaf</tissue>
    </source>
</reference>
<evidence type="ECO:0000313" key="4">
    <source>
        <dbReference type="EMBL" id="KAK5811678.1"/>
    </source>
</evidence>
<evidence type="ECO:0000256" key="1">
    <source>
        <dbReference type="SAM" id="Coils"/>
    </source>
</evidence>
<evidence type="ECO:0000313" key="5">
    <source>
        <dbReference type="Proteomes" id="UP001358586"/>
    </source>
</evidence>
<feature type="coiled-coil region" evidence="1">
    <location>
        <begin position="198"/>
        <end position="260"/>
    </location>
</feature>
<feature type="transmembrane region" description="Helical" evidence="2">
    <location>
        <begin position="120"/>
        <end position="138"/>
    </location>
</feature>
<organism evidence="4 5">
    <name type="scientific">Gossypium arboreum</name>
    <name type="common">Tree cotton</name>
    <name type="synonym">Gossypium nanking</name>
    <dbReference type="NCBI Taxonomy" id="29729"/>
    <lineage>
        <taxon>Eukaryota</taxon>
        <taxon>Viridiplantae</taxon>
        <taxon>Streptophyta</taxon>
        <taxon>Embryophyta</taxon>
        <taxon>Tracheophyta</taxon>
        <taxon>Spermatophyta</taxon>
        <taxon>Magnoliopsida</taxon>
        <taxon>eudicotyledons</taxon>
        <taxon>Gunneridae</taxon>
        <taxon>Pentapetalae</taxon>
        <taxon>rosids</taxon>
        <taxon>malvids</taxon>
        <taxon>Malvales</taxon>
        <taxon>Malvaceae</taxon>
        <taxon>Malvoideae</taxon>
        <taxon>Gossypium</taxon>
    </lineage>
</organism>
<dbReference type="Proteomes" id="UP001358586">
    <property type="component" value="Chromosome 8"/>
</dbReference>
<dbReference type="PANTHER" id="PTHR48200:SF1">
    <property type="entry name" value="AMINOTRANSFERASE-LIKE PLANT MOBILE DOMAIN-CONTAINING PROTEIN"/>
    <property type="match status" value="1"/>
</dbReference>
<keyword evidence="2" id="KW-0472">Membrane</keyword>
<keyword evidence="2" id="KW-1133">Transmembrane helix</keyword>
<name>A0ABR0NZ93_GOSAR</name>
<proteinExistence type="predicted"/>
<dbReference type="InterPro" id="IPR056647">
    <property type="entry name" value="DUF7745"/>
</dbReference>
<sequence length="331" mass="38173">MSKLSEYTRISVTQNNLRELKAIWDQWGNETKQSFYGKYGDLPYLFDIQVDENVFRALAQFWNPAYSCFTFGEALGYVDEATTDLFHRLSKWVTSVLVILAETFRSLNACRRASAGSFDWVILLGIWGTIGYVPLLVLRQHGLRQFTLGVVISPATTPKYVEWRGRRINDNIPKPSVEGARPIEEYLQVTPSELEIMKQEFGRKNLKLEKKIAKLEEEKMYLSLDVNVQKMEVEKKRKEKRKIDEDRDDLKKNYKKAQVALKRAGLGSRDSTVEVKKLKGKVEELEPALQDSKLLIEQLGVREDHLKGELHQSRGQVRERDHVIGEAVAQI</sequence>
<keyword evidence="1" id="KW-0175">Coiled coil</keyword>
<keyword evidence="5" id="KW-1185">Reference proteome</keyword>
<evidence type="ECO:0000256" key="2">
    <source>
        <dbReference type="SAM" id="Phobius"/>
    </source>
</evidence>
<feature type="domain" description="DUF7745" evidence="3">
    <location>
        <begin position="26"/>
        <end position="72"/>
    </location>
</feature>
<comment type="caution">
    <text evidence="4">The sequence shown here is derived from an EMBL/GenBank/DDBJ whole genome shotgun (WGS) entry which is preliminary data.</text>
</comment>
<dbReference type="PANTHER" id="PTHR48200">
    <property type="entry name" value="PROTEIN, PUTATIVE-RELATED"/>
    <property type="match status" value="1"/>
</dbReference>
<accession>A0ABR0NZ93</accession>
<dbReference type="Pfam" id="PF24924">
    <property type="entry name" value="DUF7745"/>
    <property type="match status" value="1"/>
</dbReference>